<accession>A0AAN9R2B9</accession>
<reference evidence="1 2" key="1">
    <citation type="submission" date="2024-01" db="EMBL/GenBank/DDBJ databases">
        <title>The genomes of 5 underutilized Papilionoideae crops provide insights into root nodulation and disease resistanc.</title>
        <authorList>
            <person name="Jiang F."/>
        </authorList>
    </citation>
    <scope>NUCLEOTIDE SEQUENCE [LARGE SCALE GENOMIC DNA]</scope>
    <source>
        <strain evidence="1">JINMINGXINNONG_FW02</strain>
        <tissue evidence="1">Leaves</tissue>
    </source>
</reference>
<evidence type="ECO:0000313" key="1">
    <source>
        <dbReference type="EMBL" id="KAK7356747.1"/>
    </source>
</evidence>
<dbReference type="EMBL" id="JAYMYR010000006">
    <property type="protein sequence ID" value="KAK7356747.1"/>
    <property type="molecule type" value="Genomic_DNA"/>
</dbReference>
<gene>
    <name evidence="1" type="ORF">VNO80_16022</name>
</gene>
<evidence type="ECO:0000313" key="2">
    <source>
        <dbReference type="Proteomes" id="UP001374584"/>
    </source>
</evidence>
<protein>
    <submittedName>
        <fullName evidence="1">Uncharacterized protein</fullName>
    </submittedName>
</protein>
<dbReference type="Proteomes" id="UP001374584">
    <property type="component" value="Unassembled WGS sequence"/>
</dbReference>
<proteinExistence type="predicted"/>
<name>A0AAN9R2B9_PHACN</name>
<sequence>MAKRISFPFLRLGTTGFEEKKAPGLERLALAVKGSNPSLACLDAEDFQPPLFRQQLRRGFNQEEWILGIWATLNLFLFFCGPLRRKDWMLRLDKHLRASSLHLLWHLSPAHSESQCHSLLSGGSLQVFHSRLSLHESHSASLAESKEGPPLSEDLQVTSIPFP</sequence>
<organism evidence="1 2">
    <name type="scientific">Phaseolus coccineus</name>
    <name type="common">Scarlet runner bean</name>
    <name type="synonym">Phaseolus multiflorus</name>
    <dbReference type="NCBI Taxonomy" id="3886"/>
    <lineage>
        <taxon>Eukaryota</taxon>
        <taxon>Viridiplantae</taxon>
        <taxon>Streptophyta</taxon>
        <taxon>Embryophyta</taxon>
        <taxon>Tracheophyta</taxon>
        <taxon>Spermatophyta</taxon>
        <taxon>Magnoliopsida</taxon>
        <taxon>eudicotyledons</taxon>
        <taxon>Gunneridae</taxon>
        <taxon>Pentapetalae</taxon>
        <taxon>rosids</taxon>
        <taxon>fabids</taxon>
        <taxon>Fabales</taxon>
        <taxon>Fabaceae</taxon>
        <taxon>Papilionoideae</taxon>
        <taxon>50 kb inversion clade</taxon>
        <taxon>NPAAA clade</taxon>
        <taxon>indigoferoid/millettioid clade</taxon>
        <taxon>Phaseoleae</taxon>
        <taxon>Phaseolus</taxon>
    </lineage>
</organism>
<comment type="caution">
    <text evidence="1">The sequence shown here is derived from an EMBL/GenBank/DDBJ whole genome shotgun (WGS) entry which is preliminary data.</text>
</comment>
<dbReference type="AlphaFoldDB" id="A0AAN9R2B9"/>
<keyword evidence="2" id="KW-1185">Reference proteome</keyword>